<evidence type="ECO:0000313" key="2">
    <source>
        <dbReference type="Proteomes" id="UP000007875"/>
    </source>
</evidence>
<dbReference type="GeneTree" id="ENSGT00940000181611"/>
<evidence type="ECO:0000313" key="1">
    <source>
        <dbReference type="Ensembl" id="ENSCSAVP00000006072.1"/>
    </source>
</evidence>
<dbReference type="InParanoid" id="H2YL70"/>
<reference evidence="2" key="1">
    <citation type="submission" date="2003-08" db="EMBL/GenBank/DDBJ databases">
        <authorList>
            <person name="Birren B."/>
            <person name="Nusbaum C."/>
            <person name="Abebe A."/>
            <person name="Abouelleil A."/>
            <person name="Adekoya E."/>
            <person name="Ait-zahra M."/>
            <person name="Allen N."/>
            <person name="Allen T."/>
            <person name="An P."/>
            <person name="Anderson M."/>
            <person name="Anderson S."/>
            <person name="Arachchi H."/>
            <person name="Armbruster J."/>
            <person name="Bachantsang P."/>
            <person name="Baldwin J."/>
            <person name="Barry A."/>
            <person name="Bayul T."/>
            <person name="Blitshsteyn B."/>
            <person name="Bloom T."/>
            <person name="Blye J."/>
            <person name="Boguslavskiy L."/>
            <person name="Borowsky M."/>
            <person name="Boukhgalter B."/>
            <person name="Brunache A."/>
            <person name="Butler J."/>
            <person name="Calixte N."/>
            <person name="Calvo S."/>
            <person name="Camarata J."/>
            <person name="Campo K."/>
            <person name="Chang J."/>
            <person name="Cheshatsang Y."/>
            <person name="Citroen M."/>
            <person name="Collymore A."/>
            <person name="Considine T."/>
            <person name="Cook A."/>
            <person name="Cooke P."/>
            <person name="Corum B."/>
            <person name="Cuomo C."/>
            <person name="David R."/>
            <person name="Dawoe T."/>
            <person name="Degray S."/>
            <person name="Dodge S."/>
            <person name="Dooley K."/>
            <person name="Dorje P."/>
            <person name="Dorjee K."/>
            <person name="Dorris L."/>
            <person name="Duffey N."/>
            <person name="Dupes A."/>
            <person name="Elkins T."/>
            <person name="Engels R."/>
            <person name="Erickson J."/>
            <person name="Farina A."/>
            <person name="Faro S."/>
            <person name="Ferreira P."/>
            <person name="Fischer H."/>
            <person name="Fitzgerald M."/>
            <person name="Foley K."/>
            <person name="Gage D."/>
            <person name="Galagan J."/>
            <person name="Gearin G."/>
            <person name="Gnerre S."/>
            <person name="Gnirke A."/>
            <person name="Goyette A."/>
            <person name="Graham J."/>
            <person name="Grandbois E."/>
            <person name="Gyaltsen K."/>
            <person name="Hafez N."/>
            <person name="Hagopian D."/>
            <person name="Hagos B."/>
            <person name="Hall J."/>
            <person name="Hatcher B."/>
            <person name="Heller A."/>
            <person name="Higgins H."/>
            <person name="Honan T."/>
            <person name="Horn A."/>
            <person name="Houde N."/>
            <person name="Hughes L."/>
            <person name="Hulme W."/>
            <person name="Husby E."/>
            <person name="Iliev I."/>
            <person name="Jaffe D."/>
            <person name="Jones C."/>
            <person name="Kamal M."/>
            <person name="Kamat A."/>
            <person name="Kamvysselis M."/>
            <person name="Karlsson E."/>
            <person name="Kells C."/>
            <person name="Kieu A."/>
            <person name="Kisner P."/>
            <person name="Kodira C."/>
            <person name="Kulbokas E."/>
            <person name="Labutti K."/>
            <person name="Lama D."/>
            <person name="Landers T."/>
            <person name="Leger J."/>
            <person name="Levine S."/>
            <person name="Lewis D."/>
            <person name="Lewis T."/>
            <person name="Lindblad-toh K."/>
            <person name="Liu X."/>
            <person name="Lokyitsang T."/>
            <person name="Lokyitsang Y."/>
            <person name="Lucien O."/>
            <person name="Lui A."/>
            <person name="Ma L.J."/>
            <person name="Mabbitt R."/>
            <person name="Macdonald J."/>
            <person name="Maclean C."/>
            <person name="Major J."/>
            <person name="Manning J."/>
            <person name="Marabella R."/>
            <person name="Maru K."/>
            <person name="Matthews C."/>
            <person name="Mauceli E."/>
            <person name="Mccarthy M."/>
            <person name="Mcdonough S."/>
            <person name="Mcghee T."/>
            <person name="Meldrim J."/>
            <person name="Meneus L."/>
            <person name="Mesirov J."/>
            <person name="Mihalev A."/>
            <person name="Mihova T."/>
            <person name="Mikkelsen T."/>
            <person name="Mlenga V."/>
            <person name="Moru K."/>
            <person name="Mozes J."/>
            <person name="Mulrain L."/>
            <person name="Munson G."/>
            <person name="Naylor J."/>
            <person name="Newes C."/>
            <person name="Nguyen C."/>
            <person name="Nguyen N."/>
            <person name="Nguyen T."/>
            <person name="Nicol R."/>
            <person name="Nielsen C."/>
            <person name="Nizzari M."/>
            <person name="Norbu C."/>
            <person name="Norbu N."/>
            <person name="O'donnell P."/>
            <person name="Okoawo O."/>
            <person name="O'leary S."/>
            <person name="Omotosho B."/>
            <person name="O'neill K."/>
            <person name="Osman S."/>
            <person name="Parker S."/>
            <person name="Perrin D."/>
            <person name="Phunkhang P."/>
            <person name="Piqani B."/>
            <person name="Purcell S."/>
            <person name="Rachupka T."/>
            <person name="Ramasamy U."/>
            <person name="Rameau R."/>
            <person name="Ray V."/>
            <person name="Raymond C."/>
            <person name="Retta R."/>
            <person name="Richardson S."/>
            <person name="Rise C."/>
            <person name="Rodriguez J."/>
            <person name="Rogers J."/>
            <person name="Rogov P."/>
            <person name="Rutman M."/>
            <person name="Schupbach R."/>
            <person name="Seaman C."/>
            <person name="Settipalli S."/>
            <person name="Sharpe T."/>
            <person name="Sheridan J."/>
            <person name="Sherpa N."/>
            <person name="Shi J."/>
            <person name="Smirnov S."/>
            <person name="Smith C."/>
            <person name="Sougnez C."/>
            <person name="Spencer B."/>
            <person name="Stalker J."/>
            <person name="Stange-thomann N."/>
            <person name="Stavropoulos S."/>
            <person name="Stetson K."/>
            <person name="Stone C."/>
            <person name="Stone S."/>
            <person name="Stubbs M."/>
            <person name="Talamas J."/>
            <person name="Tchuinga P."/>
            <person name="Tenzing P."/>
            <person name="Tesfaye S."/>
            <person name="Theodore J."/>
            <person name="Thoulutsang Y."/>
            <person name="Topham K."/>
            <person name="Towey S."/>
            <person name="Tsamla T."/>
            <person name="Tsomo N."/>
            <person name="Vallee D."/>
            <person name="Vassiliev H."/>
            <person name="Venkataraman V."/>
            <person name="Vinson J."/>
            <person name="Vo A."/>
            <person name="Wade C."/>
            <person name="Wang S."/>
            <person name="Wangchuk T."/>
            <person name="Wangdi T."/>
            <person name="Whittaker C."/>
            <person name="Wilkinson J."/>
            <person name="Wu Y."/>
            <person name="Wyman D."/>
            <person name="Yadav S."/>
            <person name="Yang S."/>
            <person name="Yang X."/>
            <person name="Yeager S."/>
            <person name="Yee E."/>
            <person name="Young G."/>
            <person name="Zainoun J."/>
            <person name="Zembeck L."/>
            <person name="Zimmer A."/>
            <person name="Zody M."/>
            <person name="Lander E."/>
        </authorList>
    </citation>
    <scope>NUCLEOTIDE SEQUENCE [LARGE SCALE GENOMIC DNA]</scope>
</reference>
<dbReference type="Ensembl" id="ENSCSAVT00000006149.1">
    <property type="protein sequence ID" value="ENSCSAVP00000006072.1"/>
    <property type="gene ID" value="ENSCSAVG00000003628.1"/>
</dbReference>
<reference evidence="1" key="3">
    <citation type="submission" date="2025-09" db="UniProtKB">
        <authorList>
            <consortium name="Ensembl"/>
        </authorList>
    </citation>
    <scope>IDENTIFICATION</scope>
</reference>
<dbReference type="HOGENOM" id="CLU_3031663_0_0_1"/>
<proteinExistence type="predicted"/>
<dbReference type="AlphaFoldDB" id="H2YL70"/>
<sequence length="55" mass="6862">MLFAGKGEGYGYYDRYYYDRYYYDKKGAPMKAENMDQFDFDEFIEMAKDHYYYSH</sequence>
<organism evidence="1 2">
    <name type="scientific">Ciona savignyi</name>
    <name type="common">Pacific transparent sea squirt</name>
    <dbReference type="NCBI Taxonomy" id="51511"/>
    <lineage>
        <taxon>Eukaryota</taxon>
        <taxon>Metazoa</taxon>
        <taxon>Chordata</taxon>
        <taxon>Tunicata</taxon>
        <taxon>Ascidiacea</taxon>
        <taxon>Phlebobranchia</taxon>
        <taxon>Cionidae</taxon>
        <taxon>Ciona</taxon>
    </lineage>
</organism>
<protein>
    <submittedName>
        <fullName evidence="1">Uncharacterized protein</fullName>
    </submittedName>
</protein>
<reference evidence="1" key="2">
    <citation type="submission" date="2025-08" db="UniProtKB">
        <authorList>
            <consortium name="Ensembl"/>
        </authorList>
    </citation>
    <scope>IDENTIFICATION</scope>
</reference>
<dbReference type="Proteomes" id="UP000007875">
    <property type="component" value="Unassembled WGS sequence"/>
</dbReference>
<keyword evidence="2" id="KW-1185">Reference proteome</keyword>
<name>H2YL70_CIOSA</name>
<accession>H2YL70</accession>